<dbReference type="InterPro" id="IPR001138">
    <property type="entry name" value="Zn2Cys6_DnaBD"/>
</dbReference>
<evidence type="ECO:0000313" key="7">
    <source>
        <dbReference type="EMBL" id="KAG2224272.1"/>
    </source>
</evidence>
<dbReference type="PANTHER" id="PTHR47424:SF3">
    <property type="entry name" value="REGULATORY PROTEIN GAL4"/>
    <property type="match status" value="1"/>
</dbReference>
<dbReference type="Proteomes" id="UP000646827">
    <property type="component" value="Unassembled WGS sequence"/>
</dbReference>
<evidence type="ECO:0000256" key="3">
    <source>
        <dbReference type="ARBA" id="ARBA00023163"/>
    </source>
</evidence>
<evidence type="ECO:0000256" key="5">
    <source>
        <dbReference type="SAM" id="MobiDB-lite"/>
    </source>
</evidence>
<protein>
    <recommendedName>
        <fullName evidence="6">Zn(2)-C6 fungal-type domain-containing protein</fullName>
    </recommendedName>
</protein>
<dbReference type="Gene3D" id="4.10.240.10">
    <property type="entry name" value="Zn(2)-C6 fungal-type DNA-binding domain"/>
    <property type="match status" value="1"/>
</dbReference>
<dbReference type="InterPro" id="IPR036864">
    <property type="entry name" value="Zn2-C6_fun-type_DNA-bd_sf"/>
</dbReference>
<dbReference type="SMART" id="SM00066">
    <property type="entry name" value="GAL4"/>
    <property type="match status" value="1"/>
</dbReference>
<feature type="domain" description="Zn(2)-C6 fungal-type" evidence="6">
    <location>
        <begin position="30"/>
        <end position="63"/>
    </location>
</feature>
<dbReference type="GO" id="GO:0003677">
    <property type="term" value="F:DNA binding"/>
    <property type="evidence" value="ECO:0007669"/>
    <property type="project" value="UniProtKB-KW"/>
</dbReference>
<accession>A0A8H7VMD7</accession>
<dbReference type="OrthoDB" id="2262349at2759"/>
<dbReference type="PROSITE" id="PS00463">
    <property type="entry name" value="ZN2_CY6_FUNGAL_1"/>
    <property type="match status" value="1"/>
</dbReference>
<dbReference type="PROSITE" id="PS50048">
    <property type="entry name" value="ZN2_CY6_FUNGAL_2"/>
    <property type="match status" value="1"/>
</dbReference>
<keyword evidence="4" id="KW-0539">Nucleus</keyword>
<keyword evidence="8" id="KW-1185">Reference proteome</keyword>
<keyword evidence="3" id="KW-0804">Transcription</keyword>
<sequence length="780" mass="89988">MPNSKKKPVEFYFVDMNDPGRYKKLKVLKACDFCRQRKSKCDIGVPGSGICSNCRKANICCVFSSNKYSPDENRCFDNHNNRSSDNSLDLSVEQQEREQQQQDQQASSHFIQPHMCLEHDRNISERPSQSTALMHSIYNQFPSFEFDCMDTTDRPQADSTIIKSANHSYDNKSSSPLPPSSSSSVLLFLFSLSENAQLASLLYQAYTRYIHPYFPLLHDQPSELSVYSALLAILCYIRPPELLLCNNNNMLLSPTDFEAYMHQADALCLDKWSLGAAQTLLLLHKYQEITSTTLPWTDYYLERACTIFDNFSTLSNCHYQQQEVYSIQWLLYVSIGLLSKQQQQNIVYKQWMEKCYNDDHYSPHYQQSSNSSSSSPSRNVYSNYLNSNDNVIMTNFKELVKLLKFYYTYVTQEPASVSPSSSSNSNKQFQQAVVDWKLKLPRHLYNNDTTAIAKAKSRDDSRKSMMEYNTYYSTCLLFLSDTLLLLSHHSINHGSRLCAEDQPLSLSESLAIIARLQQCAHTLVSTGHFMILGQSTILLALKLALNELICTYTNWFAFNQQQEQQDENSIVHWFGNWCSQSMWICEHLNMDNTFFLDHLSEFRDGLIEGDILTRYYQQHNDSYYCYSFQKQKQQQQQKQQGKDYYYDKQQQIDSYHICSSYEPLSSPFLTPTSSATRATTTFCNSYNSNRRSFSPMESYHGSGGTEDGGSSYGEFPTTPTINDDESQVSDYFPNTTSTWIHTTSLGLSLEEHNCQQVIIYYPVLDNNDNHYDCFTANIYE</sequence>
<proteinExistence type="predicted"/>
<name>A0A8H7VMD7_9FUNG</name>
<dbReference type="CDD" id="cd00067">
    <property type="entry name" value="GAL4"/>
    <property type="match status" value="1"/>
</dbReference>
<evidence type="ECO:0000256" key="2">
    <source>
        <dbReference type="ARBA" id="ARBA00023125"/>
    </source>
</evidence>
<dbReference type="PANTHER" id="PTHR47424">
    <property type="entry name" value="REGULATORY PROTEIN GAL4"/>
    <property type="match status" value="1"/>
</dbReference>
<dbReference type="InterPro" id="IPR051127">
    <property type="entry name" value="Fungal_SecMet_Regulators"/>
</dbReference>
<gene>
    <name evidence="7" type="ORF">INT45_000303</name>
</gene>
<comment type="caution">
    <text evidence="7">The sequence shown here is derived from an EMBL/GenBank/DDBJ whole genome shotgun (WGS) entry which is preliminary data.</text>
</comment>
<dbReference type="AlphaFoldDB" id="A0A8H7VMD7"/>
<keyword evidence="2" id="KW-0238">DNA-binding</keyword>
<reference evidence="7 8" key="1">
    <citation type="submission" date="2020-12" db="EMBL/GenBank/DDBJ databases">
        <title>Metabolic potential, ecology and presence of endohyphal bacteria is reflected in genomic diversity of Mucoromycotina.</title>
        <authorList>
            <person name="Muszewska A."/>
            <person name="Okrasinska A."/>
            <person name="Steczkiewicz K."/>
            <person name="Drgas O."/>
            <person name="Orlowska M."/>
            <person name="Perlinska-Lenart U."/>
            <person name="Aleksandrzak-Piekarczyk T."/>
            <person name="Szatraj K."/>
            <person name="Zielenkiewicz U."/>
            <person name="Pilsyk S."/>
            <person name="Malc E."/>
            <person name="Mieczkowski P."/>
            <person name="Kruszewska J.S."/>
            <person name="Biernat P."/>
            <person name="Pawlowska J."/>
        </authorList>
    </citation>
    <scope>NUCLEOTIDE SEQUENCE [LARGE SCALE GENOMIC DNA]</scope>
    <source>
        <strain evidence="7 8">CBS 142.35</strain>
    </source>
</reference>
<evidence type="ECO:0000313" key="8">
    <source>
        <dbReference type="Proteomes" id="UP000646827"/>
    </source>
</evidence>
<keyword evidence="1" id="KW-0805">Transcription regulation</keyword>
<evidence type="ECO:0000256" key="4">
    <source>
        <dbReference type="ARBA" id="ARBA00023242"/>
    </source>
</evidence>
<evidence type="ECO:0000259" key="6">
    <source>
        <dbReference type="PROSITE" id="PS50048"/>
    </source>
</evidence>
<dbReference type="GO" id="GO:0000981">
    <property type="term" value="F:DNA-binding transcription factor activity, RNA polymerase II-specific"/>
    <property type="evidence" value="ECO:0007669"/>
    <property type="project" value="InterPro"/>
</dbReference>
<dbReference type="EMBL" id="JAEPRB010000046">
    <property type="protein sequence ID" value="KAG2224272.1"/>
    <property type="molecule type" value="Genomic_DNA"/>
</dbReference>
<organism evidence="7 8">
    <name type="scientific">Circinella minor</name>
    <dbReference type="NCBI Taxonomy" id="1195481"/>
    <lineage>
        <taxon>Eukaryota</taxon>
        <taxon>Fungi</taxon>
        <taxon>Fungi incertae sedis</taxon>
        <taxon>Mucoromycota</taxon>
        <taxon>Mucoromycotina</taxon>
        <taxon>Mucoromycetes</taxon>
        <taxon>Mucorales</taxon>
        <taxon>Lichtheimiaceae</taxon>
        <taxon>Circinella</taxon>
    </lineage>
</organism>
<dbReference type="Pfam" id="PF00172">
    <property type="entry name" value="Zn_clus"/>
    <property type="match status" value="1"/>
</dbReference>
<dbReference type="GO" id="GO:0008270">
    <property type="term" value="F:zinc ion binding"/>
    <property type="evidence" value="ECO:0007669"/>
    <property type="project" value="InterPro"/>
</dbReference>
<dbReference type="SUPFAM" id="SSF57701">
    <property type="entry name" value="Zn2/Cys6 DNA-binding domain"/>
    <property type="match status" value="1"/>
</dbReference>
<evidence type="ECO:0000256" key="1">
    <source>
        <dbReference type="ARBA" id="ARBA00023015"/>
    </source>
</evidence>
<feature type="region of interest" description="Disordered" evidence="5">
    <location>
        <begin position="86"/>
        <end position="108"/>
    </location>
</feature>